<dbReference type="Proteomes" id="UP000639973">
    <property type="component" value="Unassembled WGS sequence"/>
</dbReference>
<dbReference type="RefSeq" id="WP_188973798.1">
    <property type="nucleotide sequence ID" value="NZ_BMOL01000021.1"/>
</dbReference>
<dbReference type="EMBL" id="BMOL01000021">
    <property type="protein sequence ID" value="GGL91585.1"/>
    <property type="molecule type" value="Genomic_DNA"/>
</dbReference>
<comment type="subunit">
    <text evidence="2">Interacts with ribosomal protein uL14 (rplN).</text>
</comment>
<dbReference type="InterPro" id="IPR004394">
    <property type="entry name" value="Iojap/RsfS/C7orf30"/>
</dbReference>
<dbReference type="NCBIfam" id="TIGR00090">
    <property type="entry name" value="rsfS_iojap_ybeB"/>
    <property type="match status" value="1"/>
</dbReference>
<name>A0ABQ2GEB5_9DEIO</name>
<comment type="caution">
    <text evidence="3">The sequence shown here is derived from an EMBL/GenBank/DDBJ whole genome shotgun (WGS) entry which is preliminary data.</text>
</comment>
<evidence type="ECO:0000256" key="2">
    <source>
        <dbReference type="HAMAP-Rule" id="MF_01477"/>
    </source>
</evidence>
<protein>
    <recommendedName>
        <fullName evidence="2">Ribosomal silencing factor RsfS</fullName>
    </recommendedName>
</protein>
<comment type="similarity">
    <text evidence="1 2">Belongs to the Iojap/RsfS family.</text>
</comment>
<dbReference type="InterPro" id="IPR043519">
    <property type="entry name" value="NT_sf"/>
</dbReference>
<organism evidence="3 4">
    <name type="scientific">Deinococcus aerolatus</name>
    <dbReference type="NCBI Taxonomy" id="522487"/>
    <lineage>
        <taxon>Bacteria</taxon>
        <taxon>Thermotogati</taxon>
        <taxon>Deinococcota</taxon>
        <taxon>Deinococci</taxon>
        <taxon>Deinococcales</taxon>
        <taxon>Deinococcaceae</taxon>
        <taxon>Deinococcus</taxon>
    </lineage>
</organism>
<dbReference type="HAMAP" id="MF_01477">
    <property type="entry name" value="Iojap_RsfS"/>
    <property type="match status" value="1"/>
</dbReference>
<evidence type="ECO:0000313" key="4">
    <source>
        <dbReference type="Proteomes" id="UP000639973"/>
    </source>
</evidence>
<gene>
    <name evidence="2 3" type="primary">rsfS</name>
    <name evidence="3" type="ORF">GCM10010840_32100</name>
</gene>
<keyword evidence="4" id="KW-1185">Reference proteome</keyword>
<sequence>MTLNTKPNAPSKSSAHELDQRQLRAIVDAARERRAEDVRVLDLSDVSSTLEYFLICTATAGLQLNAIQENVRIKAMEAGLPRPSVEGPSERWLLLSFGNIVVHIMTKEAREYYDLEGLWSDARTLDFPEE</sequence>
<proteinExistence type="inferred from homology"/>
<comment type="function">
    <text evidence="2">Functions as a ribosomal silencing factor. Interacts with ribosomal protein uL14 (rplN), blocking formation of intersubunit bridge B8. Prevents association of the 30S and 50S ribosomal subunits and the formation of functional ribosomes, thus repressing translation.</text>
</comment>
<comment type="subcellular location">
    <subcellularLocation>
        <location evidence="2">Cytoplasm</location>
    </subcellularLocation>
</comment>
<keyword evidence="2" id="KW-0678">Repressor</keyword>
<accession>A0ABQ2GEB5</accession>
<dbReference type="SUPFAM" id="SSF81301">
    <property type="entry name" value="Nucleotidyltransferase"/>
    <property type="match status" value="1"/>
</dbReference>
<keyword evidence="2" id="KW-0963">Cytoplasm</keyword>
<evidence type="ECO:0000313" key="3">
    <source>
        <dbReference type="EMBL" id="GGL91585.1"/>
    </source>
</evidence>
<dbReference type="PANTHER" id="PTHR21043:SF0">
    <property type="entry name" value="MITOCHONDRIAL ASSEMBLY OF RIBOSOMAL LARGE SUBUNIT PROTEIN 1"/>
    <property type="match status" value="1"/>
</dbReference>
<reference evidence="4" key="1">
    <citation type="journal article" date="2019" name="Int. J. Syst. Evol. Microbiol.">
        <title>The Global Catalogue of Microorganisms (GCM) 10K type strain sequencing project: providing services to taxonomists for standard genome sequencing and annotation.</title>
        <authorList>
            <consortium name="The Broad Institute Genomics Platform"/>
            <consortium name="The Broad Institute Genome Sequencing Center for Infectious Disease"/>
            <person name="Wu L."/>
            <person name="Ma J."/>
        </authorList>
    </citation>
    <scope>NUCLEOTIDE SEQUENCE [LARGE SCALE GENOMIC DNA]</scope>
    <source>
        <strain evidence="4">JCM 15442</strain>
    </source>
</reference>
<evidence type="ECO:0000256" key="1">
    <source>
        <dbReference type="ARBA" id="ARBA00010574"/>
    </source>
</evidence>
<dbReference type="Pfam" id="PF02410">
    <property type="entry name" value="RsfS"/>
    <property type="match status" value="1"/>
</dbReference>
<dbReference type="PANTHER" id="PTHR21043">
    <property type="entry name" value="IOJAP SUPERFAMILY ORTHOLOG"/>
    <property type="match status" value="1"/>
</dbReference>
<keyword evidence="2" id="KW-0810">Translation regulation</keyword>
<dbReference type="Gene3D" id="3.30.460.10">
    <property type="entry name" value="Beta Polymerase, domain 2"/>
    <property type="match status" value="1"/>
</dbReference>